<organism evidence="2 3">
    <name type="scientific">Apiospora aurea</name>
    <dbReference type="NCBI Taxonomy" id="335848"/>
    <lineage>
        <taxon>Eukaryota</taxon>
        <taxon>Fungi</taxon>
        <taxon>Dikarya</taxon>
        <taxon>Ascomycota</taxon>
        <taxon>Pezizomycotina</taxon>
        <taxon>Sordariomycetes</taxon>
        <taxon>Xylariomycetidae</taxon>
        <taxon>Amphisphaeriales</taxon>
        <taxon>Apiosporaceae</taxon>
        <taxon>Apiospora</taxon>
    </lineage>
</organism>
<comment type="caution">
    <text evidence="2">The sequence shown here is derived from an EMBL/GenBank/DDBJ whole genome shotgun (WGS) entry which is preliminary data.</text>
</comment>
<keyword evidence="3" id="KW-1185">Reference proteome</keyword>
<accession>A0ABR1QL32</accession>
<feature type="region of interest" description="Disordered" evidence="1">
    <location>
        <begin position="129"/>
        <end position="162"/>
    </location>
</feature>
<evidence type="ECO:0000256" key="1">
    <source>
        <dbReference type="SAM" id="MobiDB-lite"/>
    </source>
</evidence>
<evidence type="ECO:0000313" key="3">
    <source>
        <dbReference type="Proteomes" id="UP001391051"/>
    </source>
</evidence>
<dbReference type="PROSITE" id="PS51257">
    <property type="entry name" value="PROKAR_LIPOPROTEIN"/>
    <property type="match status" value="1"/>
</dbReference>
<dbReference type="GeneID" id="92073196"/>
<protein>
    <submittedName>
        <fullName evidence="2">Uncharacterized protein</fullName>
    </submittedName>
</protein>
<proteinExistence type="predicted"/>
<gene>
    <name evidence="2" type="ORF">PG986_003912</name>
</gene>
<dbReference type="RefSeq" id="XP_066702761.1">
    <property type="nucleotide sequence ID" value="XM_066840134.1"/>
</dbReference>
<feature type="region of interest" description="Disordered" evidence="1">
    <location>
        <begin position="82"/>
        <end position="107"/>
    </location>
</feature>
<dbReference type="Proteomes" id="UP001391051">
    <property type="component" value="Unassembled WGS sequence"/>
</dbReference>
<reference evidence="2 3" key="1">
    <citation type="submission" date="2023-01" db="EMBL/GenBank/DDBJ databases">
        <title>Analysis of 21 Apiospora genomes using comparative genomics revels a genus with tremendous synthesis potential of carbohydrate active enzymes and secondary metabolites.</title>
        <authorList>
            <person name="Sorensen T."/>
        </authorList>
    </citation>
    <scope>NUCLEOTIDE SEQUENCE [LARGE SCALE GENOMIC DNA]</scope>
    <source>
        <strain evidence="2 3">CBS 24483</strain>
    </source>
</reference>
<dbReference type="EMBL" id="JAQQWE010000003">
    <property type="protein sequence ID" value="KAK7959058.1"/>
    <property type="molecule type" value="Genomic_DNA"/>
</dbReference>
<evidence type="ECO:0000313" key="2">
    <source>
        <dbReference type="EMBL" id="KAK7959058.1"/>
    </source>
</evidence>
<name>A0ABR1QL32_9PEZI</name>
<sequence length="309" mass="32185">MPLARSRCKLTTWTGAGGGCLAAIGTTSCRASPGGPHGSWAFSTPPTSKFLFDSLPRKRCPAVSPGMAAFPLFPWSSADRLAGRAPTQTSGQKNKVDPPPLPKRRPIYYETTNPPLARTVKSAFIDRITSPGTGSPAGPIPSQRMSRDVEKGVSPPWRWGSKPGNASRFGKCHDSGYFAVITARHCAAALGIQTQTAPNLSIKDAKSPRLSTLTSIIVVTLQTIASISPKLSQPTRSLPNPNTTAMQFSVNAFLAALAMASFASAIPQGNGLCIAKGSAACSGEFPKECSTASGTGVIFTSCCLATVAC</sequence>